<feature type="transmembrane region" description="Helical" evidence="9">
    <location>
        <begin position="378"/>
        <end position="397"/>
    </location>
</feature>
<dbReference type="GO" id="GO:0016758">
    <property type="term" value="F:hexosyltransferase activity"/>
    <property type="evidence" value="ECO:0007669"/>
    <property type="project" value="InterPro"/>
</dbReference>
<evidence type="ECO:0000256" key="3">
    <source>
        <dbReference type="ARBA" id="ARBA00022679"/>
    </source>
</evidence>
<comment type="subcellular location">
    <subcellularLocation>
        <location evidence="1">Cell membrane</location>
        <topology evidence="1">Multi-pass membrane protein</topology>
    </subcellularLocation>
</comment>
<comment type="similarity">
    <text evidence="7">Belongs to the glycosyltransferase 87 family.</text>
</comment>
<protein>
    <recommendedName>
        <fullName evidence="12">DUF2029 domain-containing protein</fullName>
    </recommendedName>
</protein>
<dbReference type="STRING" id="995034.SAMN05216219_2096"/>
<evidence type="ECO:0000313" key="10">
    <source>
        <dbReference type="EMBL" id="SFN78093.1"/>
    </source>
</evidence>
<feature type="transmembrane region" description="Helical" evidence="9">
    <location>
        <begin position="324"/>
        <end position="340"/>
    </location>
</feature>
<dbReference type="InterPro" id="IPR018584">
    <property type="entry name" value="GT87"/>
</dbReference>
<name>A0A1I5BTW3_9MICO</name>
<gene>
    <name evidence="10" type="ORF">SAMN05216219_2096</name>
</gene>
<dbReference type="EMBL" id="FOVM01000005">
    <property type="protein sequence ID" value="SFN78093.1"/>
    <property type="molecule type" value="Genomic_DNA"/>
</dbReference>
<dbReference type="GO" id="GO:0005886">
    <property type="term" value="C:plasma membrane"/>
    <property type="evidence" value="ECO:0007669"/>
    <property type="project" value="UniProtKB-SubCell"/>
</dbReference>
<evidence type="ECO:0000256" key="1">
    <source>
        <dbReference type="ARBA" id="ARBA00004651"/>
    </source>
</evidence>
<keyword evidence="5 9" id="KW-1133">Transmembrane helix</keyword>
<dbReference type="RefSeq" id="WP_090711130.1">
    <property type="nucleotide sequence ID" value="NZ_FOVM01000005.1"/>
</dbReference>
<evidence type="ECO:0000256" key="2">
    <source>
        <dbReference type="ARBA" id="ARBA00022475"/>
    </source>
</evidence>
<evidence type="ECO:0000256" key="9">
    <source>
        <dbReference type="SAM" id="Phobius"/>
    </source>
</evidence>
<reference evidence="11" key="1">
    <citation type="submission" date="2016-10" db="EMBL/GenBank/DDBJ databases">
        <authorList>
            <person name="Varghese N."/>
            <person name="Submissions S."/>
        </authorList>
    </citation>
    <scope>NUCLEOTIDE SEQUENCE [LARGE SCALE GENOMIC DNA]</scope>
    <source>
        <strain evidence="11">CGMCC 1.11101</strain>
    </source>
</reference>
<evidence type="ECO:0000313" key="11">
    <source>
        <dbReference type="Proteomes" id="UP000198867"/>
    </source>
</evidence>
<evidence type="ECO:0000256" key="5">
    <source>
        <dbReference type="ARBA" id="ARBA00022989"/>
    </source>
</evidence>
<organism evidence="10 11">
    <name type="scientific">Mycetocola miduiensis</name>
    <dbReference type="NCBI Taxonomy" id="995034"/>
    <lineage>
        <taxon>Bacteria</taxon>
        <taxon>Bacillati</taxon>
        <taxon>Actinomycetota</taxon>
        <taxon>Actinomycetes</taxon>
        <taxon>Micrococcales</taxon>
        <taxon>Microbacteriaceae</taxon>
        <taxon>Mycetocola</taxon>
    </lineage>
</organism>
<feature type="transmembrane region" description="Helical" evidence="9">
    <location>
        <begin position="192"/>
        <end position="218"/>
    </location>
</feature>
<feature type="region of interest" description="Disordered" evidence="8">
    <location>
        <begin position="405"/>
        <end position="426"/>
    </location>
</feature>
<evidence type="ECO:0008006" key="12">
    <source>
        <dbReference type="Google" id="ProtNLM"/>
    </source>
</evidence>
<keyword evidence="4 9" id="KW-0812">Transmembrane</keyword>
<feature type="transmembrane region" description="Helical" evidence="9">
    <location>
        <begin position="269"/>
        <end position="292"/>
    </location>
</feature>
<dbReference type="Proteomes" id="UP000198867">
    <property type="component" value="Unassembled WGS sequence"/>
</dbReference>
<feature type="transmembrane region" description="Helical" evidence="9">
    <location>
        <begin position="89"/>
        <end position="110"/>
    </location>
</feature>
<keyword evidence="11" id="KW-1185">Reference proteome</keyword>
<evidence type="ECO:0000256" key="7">
    <source>
        <dbReference type="ARBA" id="ARBA00024033"/>
    </source>
</evidence>
<sequence>MEPRIRRIGFWAAFVVVHAALAWICLGLPGTGIGEYAVGLPLGDVTLVYQHWIEQALAGGPIIGIDRPWVYPIAAIVPMFAAMGLGPDLYGPAWLSLVTILNAAGFAVLLGPRPSKRRERAAWWWLAFTALLGPIALARIDAVTVPIAVVALLLVARHPHVAGVLLAIATWIKVWPAALIAAVLVSSRSRVAVLLAGAATSAAIAVLVYVLGGGAYLFSFVGEQTGRGLQIEAPVATPYLWLASAQEPGSYIYYDRQILTFQVTGPGTAGVITLMTPLLAVAVLGTVLAGVLSRRRGASVVRLFPSLALALVLVFIVVNKVGSPQFHTWLIAPVIIGLVYRGRAFAWPAGIALALAGLTQAVYPYLYGGLLSASPAMVFLLTVRNAGLFVLLAWALVDVWKAGSETGQSSPRAASSRSTLPVSSPE</sequence>
<accession>A0A1I5BTW3</accession>
<feature type="transmembrane region" description="Helical" evidence="9">
    <location>
        <begin position="347"/>
        <end position="366"/>
    </location>
</feature>
<dbReference type="Pfam" id="PF09594">
    <property type="entry name" value="GT87"/>
    <property type="match status" value="1"/>
</dbReference>
<feature type="transmembrane region" description="Helical" evidence="9">
    <location>
        <begin position="299"/>
        <end position="318"/>
    </location>
</feature>
<keyword evidence="6 9" id="KW-0472">Membrane</keyword>
<keyword evidence="3" id="KW-0808">Transferase</keyword>
<evidence type="ECO:0000256" key="6">
    <source>
        <dbReference type="ARBA" id="ARBA00023136"/>
    </source>
</evidence>
<evidence type="ECO:0000256" key="8">
    <source>
        <dbReference type="SAM" id="MobiDB-lite"/>
    </source>
</evidence>
<dbReference type="AlphaFoldDB" id="A0A1I5BTW3"/>
<keyword evidence="2" id="KW-1003">Cell membrane</keyword>
<proteinExistence type="inferred from homology"/>
<evidence type="ECO:0000256" key="4">
    <source>
        <dbReference type="ARBA" id="ARBA00022692"/>
    </source>
</evidence>
<feature type="transmembrane region" description="Helical" evidence="9">
    <location>
        <begin position="122"/>
        <end position="155"/>
    </location>
</feature>
<dbReference type="OrthoDB" id="581198at2"/>
<feature type="transmembrane region" description="Helical" evidence="9">
    <location>
        <begin position="161"/>
        <end position="185"/>
    </location>
</feature>